<evidence type="ECO:0000256" key="3">
    <source>
        <dbReference type="ARBA" id="ARBA00022989"/>
    </source>
</evidence>
<name>A0A915L1B5_ROMCU</name>
<sequence>MLNAKATLLGAQKFSANKSDESSEESDDESDAKPVESLDVYFRVADPDNEHEAHQKAIERLEKKHKNKISTVMQEWSELEKRYNAMLQKDPKHAQSFRHEMTTRFQKTIAALEGERKDQRRQIEEVHQQRVESTLNERKRDAIKRYRDSLADSKRSSPRILRYLESYIRAEEKDRVHALNRYIHLLKTDSEQAFQWKALLLRKLHDIDLRVNGTVTLLKELPAQLEAKIKKSAYEFWHKFRLEHTPEVSDETLIRLDYTFNDRLLNAYEKRYKAEIKDKLK</sequence>
<dbReference type="PANTHER" id="PTHR23103:SF15">
    <property type="entry name" value="AMYLOID-BETA-LIKE PROTEIN"/>
    <property type="match status" value="1"/>
</dbReference>
<dbReference type="PANTHER" id="PTHR23103">
    <property type="entry name" value="ALZHEIMER'S DISEASE BETA-AMYLOID RELATED"/>
    <property type="match status" value="1"/>
</dbReference>
<evidence type="ECO:0000256" key="4">
    <source>
        <dbReference type="ARBA" id="ARBA00023136"/>
    </source>
</evidence>
<keyword evidence="8" id="KW-1185">Reference proteome</keyword>
<dbReference type="GO" id="GO:0007417">
    <property type="term" value="P:central nervous system development"/>
    <property type="evidence" value="ECO:0007669"/>
    <property type="project" value="TreeGrafter"/>
</dbReference>
<comment type="similarity">
    <text evidence="5">Belongs to the APP family.</text>
</comment>
<evidence type="ECO:0000256" key="1">
    <source>
        <dbReference type="ARBA" id="ARBA00004479"/>
    </source>
</evidence>
<dbReference type="PROSITE" id="PS51870">
    <property type="entry name" value="APP_E2"/>
    <property type="match status" value="1"/>
</dbReference>
<organism evidence="8 9">
    <name type="scientific">Romanomermis culicivorax</name>
    <name type="common">Nematode worm</name>
    <dbReference type="NCBI Taxonomy" id="13658"/>
    <lineage>
        <taxon>Eukaryota</taxon>
        <taxon>Metazoa</taxon>
        <taxon>Ecdysozoa</taxon>
        <taxon>Nematoda</taxon>
        <taxon>Enoplea</taxon>
        <taxon>Dorylaimia</taxon>
        <taxon>Mermithida</taxon>
        <taxon>Mermithoidea</taxon>
        <taxon>Mermithidae</taxon>
        <taxon>Romanomermis</taxon>
    </lineage>
</organism>
<dbReference type="InterPro" id="IPR024329">
    <property type="entry name" value="Amyloid_glyco_E2_domain"/>
</dbReference>
<dbReference type="GO" id="GO:0043025">
    <property type="term" value="C:neuronal cell body"/>
    <property type="evidence" value="ECO:0007669"/>
    <property type="project" value="TreeGrafter"/>
</dbReference>
<dbReference type="Proteomes" id="UP000887565">
    <property type="component" value="Unplaced"/>
</dbReference>
<dbReference type="GO" id="GO:0043005">
    <property type="term" value="C:neuron projection"/>
    <property type="evidence" value="ECO:0007669"/>
    <property type="project" value="TreeGrafter"/>
</dbReference>
<evidence type="ECO:0000256" key="2">
    <source>
        <dbReference type="ARBA" id="ARBA00022692"/>
    </source>
</evidence>
<dbReference type="Gene3D" id="1.20.120.770">
    <property type="entry name" value="Amyloid precursor protein, E2 domain"/>
    <property type="match status" value="1"/>
</dbReference>
<keyword evidence="3" id="KW-1133">Transmembrane helix</keyword>
<protein>
    <submittedName>
        <fullName evidence="9">E2 domain-containing protein</fullName>
    </submittedName>
</protein>
<evidence type="ECO:0000313" key="8">
    <source>
        <dbReference type="Proteomes" id="UP000887565"/>
    </source>
</evidence>
<evidence type="ECO:0000313" key="9">
    <source>
        <dbReference type="WBParaSite" id="nRc.2.0.1.t43543-RA"/>
    </source>
</evidence>
<feature type="domain" description="E2" evidence="7">
    <location>
        <begin position="37"/>
        <end position="236"/>
    </location>
</feature>
<dbReference type="Pfam" id="PF12925">
    <property type="entry name" value="APP_E2"/>
    <property type="match status" value="1"/>
</dbReference>
<keyword evidence="4" id="KW-0472">Membrane</keyword>
<dbReference type="InterPro" id="IPR036176">
    <property type="entry name" value="E2_sf"/>
</dbReference>
<keyword evidence="2" id="KW-0812">Transmembrane</keyword>
<dbReference type="InterPro" id="IPR008155">
    <property type="entry name" value="Amyloid_glyco"/>
</dbReference>
<reference evidence="9" key="1">
    <citation type="submission" date="2022-11" db="UniProtKB">
        <authorList>
            <consortium name="WormBaseParasite"/>
        </authorList>
    </citation>
    <scope>IDENTIFICATION</scope>
</reference>
<evidence type="ECO:0000256" key="6">
    <source>
        <dbReference type="SAM" id="MobiDB-lite"/>
    </source>
</evidence>
<comment type="subcellular location">
    <subcellularLocation>
        <location evidence="1">Membrane</location>
        <topology evidence="1">Single-pass type I membrane protein</topology>
    </subcellularLocation>
</comment>
<proteinExistence type="inferred from homology"/>
<dbReference type="GO" id="GO:0007409">
    <property type="term" value="P:axonogenesis"/>
    <property type="evidence" value="ECO:0007669"/>
    <property type="project" value="TreeGrafter"/>
</dbReference>
<dbReference type="GO" id="GO:0008201">
    <property type="term" value="F:heparin binding"/>
    <property type="evidence" value="ECO:0007669"/>
    <property type="project" value="UniProtKB-UniRule"/>
</dbReference>
<feature type="region of interest" description="Disordered" evidence="6">
    <location>
        <begin position="1"/>
        <end position="37"/>
    </location>
</feature>
<dbReference type="SUPFAM" id="SSF109843">
    <property type="entry name" value="CAPPD, an extracellular domain of amyloid beta A4 protein"/>
    <property type="match status" value="1"/>
</dbReference>
<evidence type="ECO:0000256" key="5">
    <source>
        <dbReference type="PROSITE-ProRule" id="PRU01218"/>
    </source>
</evidence>
<dbReference type="GO" id="GO:0016020">
    <property type="term" value="C:membrane"/>
    <property type="evidence" value="ECO:0007669"/>
    <property type="project" value="UniProtKB-SubCell"/>
</dbReference>
<evidence type="ECO:0000259" key="7">
    <source>
        <dbReference type="PROSITE" id="PS51870"/>
    </source>
</evidence>
<dbReference type="AlphaFoldDB" id="A0A915L1B5"/>
<dbReference type="WBParaSite" id="nRc.2.0.1.t43543-RA">
    <property type="protein sequence ID" value="nRc.2.0.1.t43543-RA"/>
    <property type="gene ID" value="nRc.2.0.1.g43543"/>
</dbReference>
<accession>A0A915L1B5</accession>